<dbReference type="AlphaFoldDB" id="B4FW09"/>
<organism evidence="2">
    <name type="scientific">Zea mays</name>
    <name type="common">Maize</name>
    <dbReference type="NCBI Taxonomy" id="4577"/>
    <lineage>
        <taxon>Eukaryota</taxon>
        <taxon>Viridiplantae</taxon>
        <taxon>Streptophyta</taxon>
        <taxon>Embryophyta</taxon>
        <taxon>Tracheophyta</taxon>
        <taxon>Spermatophyta</taxon>
        <taxon>Magnoliopsida</taxon>
        <taxon>Liliopsida</taxon>
        <taxon>Poales</taxon>
        <taxon>Poaceae</taxon>
        <taxon>PACMAD clade</taxon>
        <taxon>Panicoideae</taxon>
        <taxon>Andropogonodae</taxon>
        <taxon>Andropogoneae</taxon>
        <taxon>Tripsacinae</taxon>
        <taxon>Zea</taxon>
    </lineage>
</organism>
<evidence type="ECO:0000256" key="1">
    <source>
        <dbReference type="SAM" id="MobiDB-lite"/>
    </source>
</evidence>
<proteinExistence type="evidence at transcript level"/>
<dbReference type="EMBL" id="BT041297">
    <property type="protein sequence ID" value="ACF86302.1"/>
    <property type="molecule type" value="mRNA"/>
</dbReference>
<reference evidence="2" key="1">
    <citation type="journal article" date="2009" name="PLoS Genet.">
        <title>Sequencing, mapping, and analysis of 27,455 maize full-length cDNAs.</title>
        <authorList>
            <person name="Soderlund C."/>
            <person name="Descour A."/>
            <person name="Kudrna D."/>
            <person name="Bomhoff M."/>
            <person name="Boyd L."/>
            <person name="Currie J."/>
            <person name="Angelova A."/>
            <person name="Collura K."/>
            <person name="Wissotski M."/>
            <person name="Ashley E."/>
            <person name="Morrow D."/>
            <person name="Fernandes J."/>
            <person name="Walbot V."/>
            <person name="Yu Y."/>
        </authorList>
    </citation>
    <scope>NUCLEOTIDE SEQUENCE</scope>
    <source>
        <strain evidence="2">B73</strain>
    </source>
</reference>
<name>B4FW09_MAIZE</name>
<evidence type="ECO:0000313" key="2">
    <source>
        <dbReference type="EMBL" id="ACF86302.1"/>
    </source>
</evidence>
<sequence>MTQKDNNLPRPSKRQKHCKLVMVLL</sequence>
<protein>
    <submittedName>
        <fullName evidence="2">Uncharacterized protein</fullName>
    </submittedName>
</protein>
<accession>B4FW09</accession>
<feature type="region of interest" description="Disordered" evidence="1">
    <location>
        <begin position="1"/>
        <end position="25"/>
    </location>
</feature>